<name>A0A2X0JIV4_9ACTN</name>
<feature type="coiled-coil region" evidence="1">
    <location>
        <begin position="41"/>
        <end position="112"/>
    </location>
</feature>
<sequence length="116" mass="13023">MRILVTAVSVGACAAAVLLRQRETVAQVDLETEKSARARDEARHEERIAELEYQAEVAEEQVKRLERRVLAQRSQLAHAEATHAQLLRDRARMAAEQALRDAEAARAREAAQRGVR</sequence>
<keyword evidence="3" id="KW-1185">Reference proteome</keyword>
<dbReference type="Proteomes" id="UP000248889">
    <property type="component" value="Unassembled WGS sequence"/>
</dbReference>
<dbReference type="EMBL" id="QKYN01000001">
    <property type="protein sequence ID" value="RAG87658.1"/>
    <property type="molecule type" value="Genomic_DNA"/>
</dbReference>
<reference evidence="2 3" key="1">
    <citation type="submission" date="2018-06" db="EMBL/GenBank/DDBJ databases">
        <title>Streptacidiphilus pinicola sp. nov., isolated from pine grove soil.</title>
        <authorList>
            <person name="Roh S.G."/>
            <person name="Park S."/>
            <person name="Kim M.-K."/>
            <person name="Yun B.-R."/>
            <person name="Park J."/>
            <person name="Kim M.J."/>
            <person name="Kim Y.S."/>
            <person name="Kim S.B."/>
        </authorList>
    </citation>
    <scope>NUCLEOTIDE SEQUENCE [LARGE SCALE GENOMIC DNA]</scope>
    <source>
        <strain evidence="2 3">MMS16-CNU450</strain>
    </source>
</reference>
<gene>
    <name evidence="2" type="ORF">DN069_00010</name>
</gene>
<accession>A0A2X0JIV4</accession>
<evidence type="ECO:0000313" key="2">
    <source>
        <dbReference type="EMBL" id="RAG87658.1"/>
    </source>
</evidence>
<proteinExistence type="predicted"/>
<dbReference type="AlphaFoldDB" id="A0A2X0JIV4"/>
<comment type="caution">
    <text evidence="2">The sequence shown here is derived from an EMBL/GenBank/DDBJ whole genome shotgun (WGS) entry which is preliminary data.</text>
</comment>
<organism evidence="2 3">
    <name type="scientific">Streptacidiphilus pinicola</name>
    <dbReference type="NCBI Taxonomy" id="2219663"/>
    <lineage>
        <taxon>Bacteria</taxon>
        <taxon>Bacillati</taxon>
        <taxon>Actinomycetota</taxon>
        <taxon>Actinomycetes</taxon>
        <taxon>Kitasatosporales</taxon>
        <taxon>Streptomycetaceae</taxon>
        <taxon>Streptacidiphilus</taxon>
    </lineage>
</organism>
<evidence type="ECO:0000313" key="3">
    <source>
        <dbReference type="Proteomes" id="UP000248889"/>
    </source>
</evidence>
<evidence type="ECO:0000256" key="1">
    <source>
        <dbReference type="SAM" id="Coils"/>
    </source>
</evidence>
<feature type="non-terminal residue" evidence="2">
    <location>
        <position position="116"/>
    </location>
</feature>
<keyword evidence="1" id="KW-0175">Coiled coil</keyword>
<protein>
    <submittedName>
        <fullName evidence="2">Uncharacterized protein</fullName>
    </submittedName>
</protein>